<dbReference type="AlphaFoldDB" id="D2BBV3"/>
<keyword evidence="2 4" id="KW-0238">DNA-binding</keyword>
<evidence type="ECO:0000256" key="4">
    <source>
        <dbReference type="PROSITE-ProRule" id="PRU00335"/>
    </source>
</evidence>
<keyword evidence="7" id="KW-1185">Reference proteome</keyword>
<dbReference type="OrthoDB" id="5068503at2"/>
<dbReference type="PRINTS" id="PR00455">
    <property type="entry name" value="HTHTETR"/>
</dbReference>
<name>D2BBV3_STRRD</name>
<organism evidence="6 7">
    <name type="scientific">Streptosporangium roseum (strain ATCC 12428 / DSM 43021 / JCM 3005 / KCTC 9067 / NCIMB 10171 / NRRL 2505 / NI 9100)</name>
    <dbReference type="NCBI Taxonomy" id="479432"/>
    <lineage>
        <taxon>Bacteria</taxon>
        <taxon>Bacillati</taxon>
        <taxon>Actinomycetota</taxon>
        <taxon>Actinomycetes</taxon>
        <taxon>Streptosporangiales</taxon>
        <taxon>Streptosporangiaceae</taxon>
        <taxon>Streptosporangium</taxon>
    </lineage>
</organism>
<dbReference type="GO" id="GO:0000976">
    <property type="term" value="F:transcription cis-regulatory region binding"/>
    <property type="evidence" value="ECO:0007669"/>
    <property type="project" value="TreeGrafter"/>
</dbReference>
<keyword evidence="1" id="KW-0805">Transcription regulation</keyword>
<sequence length="206" mass="22130">MVSEYSLTVKREAAVRSTRERIVDAAAQVMRTQGLARATTKEIARTAGCSEALLYKHFRAKEDLFLAVLQERLPGDLPRLLATLAGEAGRNTVAGNLERVAHAAIIFYDESFPIAASIFSELRLLDGYRTAMRERSAGPQTVNLGLAAYLRAEQALGRVRPDADPEAVAALLLGACLQHAFLSHFTEVEAAGAAAGRLARNLAAGL</sequence>
<dbReference type="Gene3D" id="1.10.357.10">
    <property type="entry name" value="Tetracycline Repressor, domain 2"/>
    <property type="match status" value="1"/>
</dbReference>
<dbReference type="GO" id="GO:0003700">
    <property type="term" value="F:DNA-binding transcription factor activity"/>
    <property type="evidence" value="ECO:0007669"/>
    <property type="project" value="TreeGrafter"/>
</dbReference>
<gene>
    <name evidence="6" type="ordered locus">Sros_3229</name>
</gene>
<dbReference type="PANTHER" id="PTHR30055">
    <property type="entry name" value="HTH-TYPE TRANSCRIPTIONAL REGULATOR RUTR"/>
    <property type="match status" value="1"/>
</dbReference>
<reference evidence="6 7" key="1">
    <citation type="journal article" date="2010" name="Stand. Genomic Sci.">
        <title>Complete genome sequence of Streptosporangium roseum type strain (NI 9100).</title>
        <authorList>
            <person name="Nolan M."/>
            <person name="Sikorski J."/>
            <person name="Jando M."/>
            <person name="Lucas S."/>
            <person name="Lapidus A."/>
            <person name="Glavina Del Rio T."/>
            <person name="Chen F."/>
            <person name="Tice H."/>
            <person name="Pitluck S."/>
            <person name="Cheng J.F."/>
            <person name="Chertkov O."/>
            <person name="Sims D."/>
            <person name="Meincke L."/>
            <person name="Brettin T."/>
            <person name="Han C."/>
            <person name="Detter J.C."/>
            <person name="Bruce D."/>
            <person name="Goodwin L."/>
            <person name="Land M."/>
            <person name="Hauser L."/>
            <person name="Chang Y.J."/>
            <person name="Jeffries C.D."/>
            <person name="Ivanova N."/>
            <person name="Mavromatis K."/>
            <person name="Mikhailova N."/>
            <person name="Chen A."/>
            <person name="Palaniappan K."/>
            <person name="Chain P."/>
            <person name="Rohde M."/>
            <person name="Goker M."/>
            <person name="Bristow J."/>
            <person name="Eisen J.A."/>
            <person name="Markowitz V."/>
            <person name="Hugenholtz P."/>
            <person name="Kyrpides N.C."/>
            <person name="Klenk H.P."/>
        </authorList>
    </citation>
    <scope>NUCLEOTIDE SEQUENCE [LARGE SCALE GENOMIC DNA]</scope>
    <source>
        <strain evidence="7">ATCC 12428 / DSM 43021 / JCM 3005 / NI 9100</strain>
    </source>
</reference>
<dbReference type="InterPro" id="IPR009057">
    <property type="entry name" value="Homeodomain-like_sf"/>
</dbReference>
<protein>
    <submittedName>
        <fullName evidence="6">Transcriptional regulator, TetR family</fullName>
    </submittedName>
</protein>
<dbReference type="Proteomes" id="UP000002029">
    <property type="component" value="Chromosome"/>
</dbReference>
<evidence type="ECO:0000259" key="5">
    <source>
        <dbReference type="PROSITE" id="PS50977"/>
    </source>
</evidence>
<evidence type="ECO:0000256" key="2">
    <source>
        <dbReference type="ARBA" id="ARBA00023125"/>
    </source>
</evidence>
<feature type="DNA-binding region" description="H-T-H motif" evidence="4">
    <location>
        <begin position="39"/>
        <end position="58"/>
    </location>
</feature>
<dbReference type="STRING" id="479432.Sros_3229"/>
<accession>D2BBV3</accession>
<dbReference type="PANTHER" id="PTHR30055:SF238">
    <property type="entry name" value="MYCOFACTOCIN BIOSYNTHESIS TRANSCRIPTIONAL REGULATOR MFTR-RELATED"/>
    <property type="match status" value="1"/>
</dbReference>
<keyword evidence="3" id="KW-0804">Transcription</keyword>
<evidence type="ECO:0000256" key="3">
    <source>
        <dbReference type="ARBA" id="ARBA00023163"/>
    </source>
</evidence>
<dbReference type="KEGG" id="sro:Sros_3229"/>
<dbReference type="EMBL" id="CP001814">
    <property type="protein sequence ID" value="ACZ86172.1"/>
    <property type="molecule type" value="Genomic_DNA"/>
</dbReference>
<dbReference type="InterPro" id="IPR001647">
    <property type="entry name" value="HTH_TetR"/>
</dbReference>
<feature type="domain" description="HTH tetR-type" evidence="5">
    <location>
        <begin position="16"/>
        <end position="76"/>
    </location>
</feature>
<dbReference type="InterPro" id="IPR036271">
    <property type="entry name" value="Tet_transcr_reg_TetR-rel_C_sf"/>
</dbReference>
<dbReference type="InterPro" id="IPR050109">
    <property type="entry name" value="HTH-type_TetR-like_transc_reg"/>
</dbReference>
<dbReference type="eggNOG" id="COG1309">
    <property type="taxonomic scope" value="Bacteria"/>
</dbReference>
<dbReference type="SUPFAM" id="SSF46689">
    <property type="entry name" value="Homeodomain-like"/>
    <property type="match status" value="1"/>
</dbReference>
<dbReference type="HOGENOM" id="CLU_069356_26_0_11"/>
<dbReference type="SUPFAM" id="SSF48498">
    <property type="entry name" value="Tetracyclin repressor-like, C-terminal domain"/>
    <property type="match status" value="1"/>
</dbReference>
<evidence type="ECO:0000256" key="1">
    <source>
        <dbReference type="ARBA" id="ARBA00023015"/>
    </source>
</evidence>
<evidence type="ECO:0000313" key="7">
    <source>
        <dbReference type="Proteomes" id="UP000002029"/>
    </source>
</evidence>
<evidence type="ECO:0000313" key="6">
    <source>
        <dbReference type="EMBL" id="ACZ86172.1"/>
    </source>
</evidence>
<proteinExistence type="predicted"/>
<dbReference type="PROSITE" id="PS50977">
    <property type="entry name" value="HTH_TETR_2"/>
    <property type="match status" value="1"/>
</dbReference>
<dbReference type="Pfam" id="PF00440">
    <property type="entry name" value="TetR_N"/>
    <property type="match status" value="1"/>
</dbReference>